<dbReference type="PROSITE" id="PS50525">
    <property type="entry name" value="RDRP_SSRNA_NEG_SEG"/>
    <property type="match status" value="1"/>
</dbReference>
<accession>A0A7D7IK20</accession>
<evidence type="ECO:0000256" key="7">
    <source>
        <dbReference type="SAM" id="MobiDB-lite"/>
    </source>
</evidence>
<keyword evidence="9" id="KW-0696">RNA-directed RNA polymerase</keyword>
<evidence type="ECO:0000256" key="4">
    <source>
        <dbReference type="ARBA" id="ARBA00030285"/>
    </source>
</evidence>
<evidence type="ECO:0000259" key="8">
    <source>
        <dbReference type="PROSITE" id="PS50525"/>
    </source>
</evidence>
<reference evidence="9" key="1">
    <citation type="journal article" date="2019" name="PLoS Pathog.">
        <title>Re-assessing the diversity of negative strand RNA viruses in insects.</title>
        <authorList>
            <person name="Kafer S."/>
            <person name="Paraskevopoulou S."/>
            <person name="Zirkel F."/>
            <person name="Wieseke N."/>
            <person name="Donath A."/>
            <person name="Petersen M."/>
            <person name="Jones T.C."/>
            <person name="Liu S."/>
            <person name="Zhou X."/>
            <person name="Middendorf M."/>
            <person name="Junglen S."/>
            <person name="Misof B."/>
            <person name="Drosten C."/>
        </authorList>
    </citation>
    <scope>NUCLEOTIDE SEQUENCE</scope>
    <source>
        <strain evidence="9">OKIAV243</strain>
    </source>
</reference>
<evidence type="ECO:0000256" key="2">
    <source>
        <dbReference type="ARBA" id="ARBA00018602"/>
    </source>
</evidence>
<evidence type="ECO:0000256" key="1">
    <source>
        <dbReference type="ARBA" id="ARBA00012494"/>
    </source>
</evidence>
<evidence type="ECO:0000256" key="5">
    <source>
        <dbReference type="ARBA" id="ARBA00030436"/>
    </source>
</evidence>
<proteinExistence type="predicted"/>
<dbReference type="InterPro" id="IPR007099">
    <property type="entry name" value="RNA-dir_pol_NSvirus"/>
</dbReference>
<keyword evidence="9" id="KW-0548">Nucleotidyltransferase</keyword>
<dbReference type="GO" id="GO:0003968">
    <property type="term" value="F:RNA-directed RNA polymerase activity"/>
    <property type="evidence" value="ECO:0007669"/>
    <property type="project" value="UniProtKB-KW"/>
</dbReference>
<feature type="domain" description="RdRp catalytic" evidence="8">
    <location>
        <begin position="951"/>
        <end position="1128"/>
    </location>
</feature>
<reference evidence="9" key="2">
    <citation type="submission" date="2020-03" db="EMBL/GenBank/DDBJ databases">
        <authorList>
            <person name="Kafer S."/>
            <person name="Paraskevopoulou S."/>
            <person name="Zirkel F."/>
            <person name="Wieseke N."/>
            <person name="Donath A."/>
            <person name="Petersen M."/>
            <person name="Jones T.C."/>
            <person name="Liu S."/>
            <person name="Zhou X."/>
            <person name="Middendorf M."/>
            <person name="Junglen S."/>
            <person name="Misof B."/>
            <person name="Drosten C."/>
        </authorList>
    </citation>
    <scope>NUCLEOTIDE SEQUENCE</scope>
    <source>
        <strain evidence="9">OKIAV243</strain>
    </source>
</reference>
<dbReference type="EMBL" id="MT153444">
    <property type="protein sequence ID" value="QMP82227.1"/>
    <property type="molecule type" value="Viral_cRNA"/>
</dbReference>
<evidence type="ECO:0000256" key="3">
    <source>
        <dbReference type="ARBA" id="ARBA00022679"/>
    </source>
</evidence>
<name>A0A7D7IK20_9VIRU</name>
<evidence type="ECO:0000313" key="9">
    <source>
        <dbReference type="EMBL" id="QMP82227.1"/>
    </source>
</evidence>
<organism evidence="9">
    <name type="scientific">Coleopteran phasma-related virus OKIAV243</name>
    <dbReference type="NCBI Taxonomy" id="2746312"/>
    <lineage>
        <taxon>Viruses</taxon>
        <taxon>Riboviria</taxon>
        <taxon>Orthornavirae</taxon>
        <taxon>Negarnaviricota</taxon>
        <taxon>Polyploviricotina</taxon>
        <taxon>Bunyaviricetes</taxon>
        <taxon>Elliovirales</taxon>
        <taxon>Phasmaviridae</taxon>
    </lineage>
</organism>
<feature type="compositionally biased region" description="Basic and acidic residues" evidence="7">
    <location>
        <begin position="373"/>
        <end position="384"/>
    </location>
</feature>
<evidence type="ECO:0000256" key="6">
    <source>
        <dbReference type="ARBA" id="ARBA00031012"/>
    </source>
</evidence>
<dbReference type="EC" id="2.7.7.48" evidence="1"/>
<protein>
    <recommendedName>
        <fullName evidence="2">RNA-directed RNA polymerase L</fullName>
        <ecNumber evidence="1">2.7.7.48</ecNumber>
    </recommendedName>
    <alternativeName>
        <fullName evidence="4">Large structural protein</fullName>
    </alternativeName>
    <alternativeName>
        <fullName evidence="6">Replicase</fullName>
    </alternativeName>
    <alternativeName>
        <fullName evidence="5">Transcriptase</fullName>
    </alternativeName>
</protein>
<feature type="region of interest" description="Disordered" evidence="7">
    <location>
        <begin position="373"/>
        <end position="397"/>
    </location>
</feature>
<sequence length="2102" mass="241691">MLSDLQKKKGKVDRIRESERERYNNEKIFLNPRSGIEQTIKDLYDDYQSNINCNTRSVDVVLDLYLNIRNLRHDIWVDLLNAIGTTRDTIFGDIRVEDFLKKTFPKYNYNTECNYKKTPDILLLAHNDYVLLGDVAVTKSTQAANRTKYFKYYDIEKDLIANNIKVKHTNLIIDEALYNYRSELQKFVELEVIRIDDVTIKRATEYHKTCQIIMDNLLKQCISPREFNERLSLIDSLAPNIEDIVLDDYILKKHKMLTPEVTLSEDQIIEMIKAETERNMDYFDNDISESIAAINGLLSPDTTNKELTTPKSVLKVCSNQTSVEPSTGYNLVKAYNKDLSFGDDCDVKDFILDIMPSITQVEIMERIYDDKENGRKAQPNDKMKGVHGPFQYKRSRNNNHNITTKVNDQLTMGKKKKNVKRAPQMVNPDMFESCIIDLNKHIEYYGNPSRKDPFLDDGWDSKTNFETENSKVERNIYDYVRSTNGAQLGHSLSNLYHRITHLKTGLSNYDNIYIPPNGSFICIIPKEHAPICSSRCDLPMIFLTRIDKDEANDVKEMIISGLEYEYRCEGLNYTYYVSKLCRLNVDKIAHWSQLGYKLVASGSYLLSTCSELRSSKIQVIGTLTLLMLDGHQKTSEYLDLLKYISFMPFSDISRLSKLILDKCDLLIKTKLDIWLLSRMRDFITELSKIDKLNAIKPKLQLFNSSVTRDSLGMSLNLPSFINPLVRHSNISDFIEEISMMFIIRPKQLYGSQFMDKAIHNIVDWTIEYAEEKRKYGGWATNGYSETNFPFDSKFCYSKDVIYHAQQYVKEKICPDVRKISRSLNKNPPDSYMHYNCSLRGCVKSKAYRKNINDLNTTSLDQCLKYYRDVGYIDNLCTVQSVATSFLKSEEPMEFNMSEKEQRGGGRPIATPTLGAKACLMMIEKPEQAIGENMGNNIIVAGKHKLKAQSDAYKNLLSVGAIKGYKEIYQLTEDQTKFSENDNYRKYYHYIANNHLLPPNIKMFQSFCLSKLTNREHLVKRMPKTLDAEPKYDQYRNNGRNGYVTDIGWPQGMLNMISTSVHSLADYWITHAYNKAYPESTVETSGLVHSDDSWVAVACNDLSTFKKFTIFRTFAKRLFCLKLNDKKVWGSRYLGELVSNYNINGNVHLSVAKTLSNSFGNLLYQNWTMDVHTQISSIQQAYRNGANIPTLIMLSTILRQQMMDCYQVSGYHKSNIHDLPIELGGYPDTSAFELGVTGVSSHYKKILEMVKSRPTANISSIILKTLRLSVMAMYDNERIDSTVDRLFKSKTDLLKKFSGREELNEIDYQSIAIPSRGDVFSCIRQIMPKSKKVTSTMNEINALPFESDGIELIVTRPNNLSTSLGNLKTQSSTLLFDLASQKYSQSTRRLAVSQAIQSSGHVVRVGKCPPMTINEMLYFIDRCDVIPLSPEMLEVALNDESDLSSLCEACVYRADYDLSNRDKRKIINRQPEDQDKFRTICKLKNVLLYIIDTNNKTTYLNKYGTLDEPMDILRTDADLIIKRFKIYFQFYKTKYACNLIMQQYLTRQKAKLWMQAYLNTDSLVSFICDLYGKSISSITNYRVSLTLGTVGNQRDEEDIINSLYTVSVLNEIYHNKFTPVKIKGKYVDTILKEIDYTKLSNEAYLKYGVLSKIYLENDNHLFEYDIRKMYDQIYTKPQSYVDGRWTGDFECLCRYGKTILKITGEPENVSIEVNAVNISDILNCMHLFVKQNFKYYAYKFPANWGCSAFWDTKFKFSELYLSSYSRVVTMVSQRPGISSVSLTINKNLKMPLTYNILAADSFILSENLRLVKKVVNGRTIKVGNIPQTMICPYTTSIELIPDMLDGFDNNFLLHSRTITNLCTNRIFNCTKSDVIKLLTDREPPINGEGLINFYCNLINSFGDLNIAIENANIDEPIIQEEITITGQSTRSYFEEHITASPEDLSYIEANYVYDDEIRTGSIYKHINITRALCSVISSAYGVVDINSVISLLIHDKELATVMVSDLDSKIDDVNMKIECCRDAADYMEVDVAVNCFIIGNKLDTELGFVDVDMRSISNMRHLTPTPNNYKIFRKLKTALMENIHSITDDDIDPVNVLMTRIKK</sequence>
<keyword evidence="3" id="KW-0808">Transferase</keyword>
<dbReference type="GO" id="GO:0039694">
    <property type="term" value="P:viral RNA genome replication"/>
    <property type="evidence" value="ECO:0007669"/>
    <property type="project" value="InterPro"/>
</dbReference>